<accession>A0ABX0QE74</accession>
<protein>
    <submittedName>
        <fullName evidence="1">Uncharacterized protein</fullName>
    </submittedName>
</protein>
<comment type="caution">
    <text evidence="1">The sequence shown here is derived from an EMBL/GenBank/DDBJ whole genome shotgun (WGS) entry which is preliminary data.</text>
</comment>
<gene>
    <name evidence="1" type="ORF">F7231_04380</name>
</gene>
<dbReference type="Proteomes" id="UP000606008">
    <property type="component" value="Unassembled WGS sequence"/>
</dbReference>
<organism evidence="1 2">
    <name type="scientific">Fibrivirga algicola</name>
    <dbReference type="NCBI Taxonomy" id="2950420"/>
    <lineage>
        <taxon>Bacteria</taxon>
        <taxon>Pseudomonadati</taxon>
        <taxon>Bacteroidota</taxon>
        <taxon>Cytophagia</taxon>
        <taxon>Cytophagales</taxon>
        <taxon>Spirosomataceae</taxon>
        <taxon>Fibrivirga</taxon>
    </lineage>
</organism>
<evidence type="ECO:0000313" key="2">
    <source>
        <dbReference type="Proteomes" id="UP000606008"/>
    </source>
</evidence>
<dbReference type="RefSeq" id="WP_166691028.1">
    <property type="nucleotide sequence ID" value="NZ_WAEL01000001.1"/>
</dbReference>
<keyword evidence="2" id="KW-1185">Reference proteome</keyword>
<reference evidence="2" key="2">
    <citation type="submission" date="2023-07" db="EMBL/GenBank/DDBJ databases">
        <authorList>
            <person name="Jung D.-H."/>
        </authorList>
    </citation>
    <scope>NUCLEOTIDE SEQUENCE [LARGE SCALE GENOMIC DNA]</scope>
    <source>
        <strain evidence="2">JA-25</strain>
    </source>
</reference>
<reference evidence="2" key="1">
    <citation type="submission" date="2019-09" db="EMBL/GenBank/DDBJ databases">
        <authorList>
            <person name="Jung D.-H."/>
        </authorList>
    </citation>
    <scope>NUCLEOTIDE SEQUENCE [LARGE SCALE GENOMIC DNA]</scope>
    <source>
        <strain evidence="2">JA-25</strain>
    </source>
</reference>
<sequence>MHPNFEEALDAGLLEEAFTHEDVTYYCATNSGANLGIKRYAAIGDLMRRHDELRLTDDVLTSSFKLMADLNQQQIKLIATGSDDIAPSLEVNAIIRRLQSRQSLGIDVQMVYELASLWYMSEDEDPLDYDPDINRKKVASWVRDASLYGRFASDPLGKFVPLQQLYEGATQSALRAMNQEEIWDLTRILLLKESLGLMPATTTTIESRRETLYGYDGLLSVPLSPTSNT</sequence>
<evidence type="ECO:0000313" key="1">
    <source>
        <dbReference type="EMBL" id="NID09397.1"/>
    </source>
</evidence>
<proteinExistence type="predicted"/>
<dbReference type="EMBL" id="WAEL01000001">
    <property type="protein sequence ID" value="NID09397.1"/>
    <property type="molecule type" value="Genomic_DNA"/>
</dbReference>
<name>A0ABX0QE74_9BACT</name>